<evidence type="ECO:0000259" key="4">
    <source>
        <dbReference type="Pfam" id="PF25023"/>
    </source>
</evidence>
<evidence type="ECO:0000313" key="6">
    <source>
        <dbReference type="Proteomes" id="UP000014568"/>
    </source>
</evidence>
<name>S3MTE0_9GAMM</name>
<dbReference type="Proteomes" id="UP000014568">
    <property type="component" value="Unassembled WGS sequence"/>
</dbReference>
<dbReference type="CDD" id="cd20743">
    <property type="entry name" value="FIX_RhsA-like"/>
    <property type="match status" value="1"/>
</dbReference>
<dbReference type="Pfam" id="PF25023">
    <property type="entry name" value="TEN_YD-shell"/>
    <property type="match status" value="1"/>
</dbReference>
<organism evidence="5 6">
    <name type="scientific">Acinetobacter rudis CIP 110305</name>
    <dbReference type="NCBI Taxonomy" id="421052"/>
    <lineage>
        <taxon>Bacteria</taxon>
        <taxon>Pseudomonadati</taxon>
        <taxon>Pseudomonadota</taxon>
        <taxon>Gammaproteobacteria</taxon>
        <taxon>Moraxellales</taxon>
        <taxon>Moraxellaceae</taxon>
        <taxon>Acinetobacter</taxon>
    </lineage>
</organism>
<evidence type="ECO:0000313" key="5">
    <source>
        <dbReference type="EMBL" id="EPF71085.1"/>
    </source>
</evidence>
<dbReference type="NCBIfam" id="TIGR03696">
    <property type="entry name" value="Rhs_assc_core"/>
    <property type="match status" value="1"/>
</dbReference>
<dbReference type="InterPro" id="IPR056823">
    <property type="entry name" value="TEN-like_YD-shell"/>
</dbReference>
<feature type="domain" description="DUF6531" evidence="3">
    <location>
        <begin position="327"/>
        <end position="399"/>
    </location>
</feature>
<dbReference type="Pfam" id="PF05593">
    <property type="entry name" value="RHS_repeat"/>
    <property type="match status" value="1"/>
</dbReference>
<dbReference type="PANTHER" id="PTHR32305:SF15">
    <property type="entry name" value="PROTEIN RHSA-RELATED"/>
    <property type="match status" value="1"/>
</dbReference>
<dbReference type="OrthoDB" id="9816400at2"/>
<evidence type="ECO:0008006" key="7">
    <source>
        <dbReference type="Google" id="ProtNLM"/>
    </source>
</evidence>
<dbReference type="Pfam" id="PF20148">
    <property type="entry name" value="DUF6531"/>
    <property type="match status" value="1"/>
</dbReference>
<keyword evidence="1" id="KW-0677">Repeat</keyword>
<dbReference type="InterPro" id="IPR050708">
    <property type="entry name" value="T6SS_VgrG/RHS"/>
</dbReference>
<dbReference type="PRINTS" id="PR00394">
    <property type="entry name" value="RHSPROTEIN"/>
</dbReference>
<dbReference type="InterPro" id="IPR045351">
    <property type="entry name" value="DUF6531"/>
</dbReference>
<dbReference type="InterPro" id="IPR001826">
    <property type="entry name" value="RHS"/>
</dbReference>
<feature type="domain" description="Teneurin-like YD-shell" evidence="4">
    <location>
        <begin position="644"/>
        <end position="776"/>
    </location>
</feature>
<gene>
    <name evidence="5" type="ORF">F945_02848</name>
</gene>
<sequence>MTTTNNDQKAAVELAVFNLDSVTHLNDQQMIAHQIQRYLQICGNTSLERVQGSASVPMVANIYALTGSVLDLMLYATQPLKGDAGTQQSAMLAANLIGLFLTPQNEAHARIALRPMFGLMAECLYKKGGKLRASDLKRLELHLNAHIAGDLADFLQDTQAKLSGLLASASVLGTTILTSMSASSVGVSMGVAVSGASADKRDPKELFYNWASPLVDLLSIPSQADLSAKIDVTAASHLQVSATKALATLSNAISQQANAGQQYSLAWLLTQTLQALKDLKTQGNASVPINQTGEYERHTKGDTLEFVTLQANALNAPPCEGAAYGSGQSISYSIGAERVNHSDFYLPKLGFSFTRLYHSQLDALDNSAIGARWMTPFSSQIILGDHGLIFIDGKGRQHHLAPSLFTEAYEVPYEGITAQGLDNGQIVLSFGGDWLYTFESFNSGLIYQLVLQLNVKTDEQVVLNYLNFGGHAFLQSVDFKLKAATQSLKFAYNKQVKIIAIFVDEQAEPLARYEYDAAGNLIQAFDQNAHQRSYEYNAYHQLTRYTDRTGRGQNVRYASTLASAKAIEEWADDGSFHTRLEWHDRLRQVTVYNADHTPTQYYFDIDGFTYRIRLADGREEWYSRDAQKRITRHIDFFGRETQQEYNAQDQLSKVIQPNGGIIRFAYDEKGRLLETKDPEGNIWKQSYDSKGNVIEQIDPLERSTQFKYNDDGQVIEVIDAKGGSKTLQYNDLGQLTAFTDCSGKTSSWEYNDEGQLIAETSAEGQKLQYQYSQQGRDKGQLQAVIYPDGLKETFERDQEGRLLKHLDTQNHATQYVYSQLGLLQQRIDANQHPISYYWDRAGRLSKLVNQNRAEYQFQYNQYGQLIRERDFSGEEKQFKYSEQGLLAELQQPNIKTIFGYDEGGQLSHKQFIDVQTGLKQEQAFDYNFNQQLTRASNEHSQIQYYYNPVGQVAIEHQHYRLPNIKPVTAVLRYEYDELGNLSKTIRPDGQEHALLSYGSGHVYGVAFNGRDMVGFKRDDLHRETERFLANGLIQRSEYNDVGLLSSQHIYAEHDHPTTQYQAHRHYQYDQNYLLTQVNDSRLGQIDYQYDPVGRLVRTQGERLKESFQFDPAGNLIDATAGQHGQIKNNLIQQYQGASYRYDAQGNVIEKQHQGQSLKLYWDNLNRLSRSELNGQTTHYGYDVFGRRLFKQTQRDLTLFGWDGDLMIWESVKRNNSSQSYTKHYLYEPDSFVPLVQTGYSGFIKLLDTPDYRQYQTQAYIRDQDPLWKTDTRYKRAEIERAVFYHCDQVGTPQVLSNESGEQVWAVTLDTWGQALEIKASDHLLEQTNIRFQGQYYDKETGLHYNRYRYYEPHSARYIGKDPIGLDGGINTSAYVRDPNQWVDPMGLNDNWGALTSLGGPAIAEKASCYQYYSQEQCDQKNYHPPTSIYYAKQDIKKMVQIVKPDYYSCGGGIVGVSGAVSVNGHNGNVYISGGKTPIAIIGNPESLGKSKGGSCTASWIDASTYKRIVPTVNKATITDQFLAGGSTTLGVGAFYGVLSTTKPILPKEDPMSHTRSYNAGVGTPGPILEVGVGVPLRSDTKEKKGSAK</sequence>
<accession>S3MTE0</accession>
<dbReference type="eggNOG" id="COG3209">
    <property type="taxonomic scope" value="Bacteria"/>
</dbReference>
<dbReference type="InterPro" id="IPR022385">
    <property type="entry name" value="Rhs_assc_core"/>
</dbReference>
<dbReference type="NCBIfam" id="TIGR01643">
    <property type="entry name" value="YD_repeat_2x"/>
    <property type="match status" value="8"/>
</dbReference>
<reference evidence="5 6" key="1">
    <citation type="submission" date="2013-06" db="EMBL/GenBank/DDBJ databases">
        <title>The Genome Sequence of Acinetobacter rudis CIP 110305.</title>
        <authorList>
            <consortium name="The Broad Institute Genome Sequencing Platform"/>
            <consortium name="The Broad Institute Genome Sequencing Center for Infectious Disease"/>
            <person name="Cerqueira G."/>
            <person name="Feldgarden M."/>
            <person name="Courvalin P."/>
            <person name="Perichon B."/>
            <person name="Grillot-Courvalin C."/>
            <person name="Clermont D."/>
            <person name="Rocha E."/>
            <person name="Yoon E.-J."/>
            <person name="Nemec A."/>
            <person name="Young S.K."/>
            <person name="Zeng Q."/>
            <person name="Gargeya S."/>
            <person name="Fitzgerald M."/>
            <person name="Abouelleil A."/>
            <person name="Alvarado L."/>
            <person name="Berlin A.M."/>
            <person name="Chapman S.B."/>
            <person name="Dewar J."/>
            <person name="Goldberg J."/>
            <person name="Griggs A."/>
            <person name="Gujja S."/>
            <person name="Hansen M."/>
            <person name="Howarth C."/>
            <person name="Imamovic A."/>
            <person name="Larimer J."/>
            <person name="McCowan C."/>
            <person name="Murphy C."/>
            <person name="Pearson M."/>
            <person name="Priest M."/>
            <person name="Roberts A."/>
            <person name="Saif S."/>
            <person name="Shea T."/>
            <person name="Sykes S."/>
            <person name="Wortman J."/>
            <person name="Nusbaum C."/>
            <person name="Birren B."/>
        </authorList>
    </citation>
    <scope>NUCLEOTIDE SEQUENCE [LARGE SCALE GENOMIC DNA]</scope>
    <source>
        <strain evidence="5 6">CIP 110305</strain>
    </source>
</reference>
<dbReference type="PATRIC" id="fig|421052.3.peg.2785"/>
<dbReference type="InterPro" id="IPR006530">
    <property type="entry name" value="YD"/>
</dbReference>
<evidence type="ECO:0000256" key="1">
    <source>
        <dbReference type="ARBA" id="ARBA00022737"/>
    </source>
</evidence>
<dbReference type="InterPro" id="IPR031325">
    <property type="entry name" value="RHS_repeat"/>
</dbReference>
<protein>
    <recommendedName>
        <fullName evidence="7">YD repeat (Two copies)</fullName>
    </recommendedName>
</protein>
<dbReference type="Pfam" id="PF03527">
    <property type="entry name" value="RHS"/>
    <property type="match status" value="1"/>
</dbReference>
<comment type="caution">
    <text evidence="5">The sequence shown here is derived from an EMBL/GenBank/DDBJ whole genome shotgun (WGS) entry which is preliminary data.</text>
</comment>
<keyword evidence="6" id="KW-1185">Reference proteome</keyword>
<dbReference type="Gene3D" id="2.180.10.10">
    <property type="entry name" value="RHS repeat-associated core"/>
    <property type="match status" value="2"/>
</dbReference>
<dbReference type="EMBL" id="ATGI01000034">
    <property type="protein sequence ID" value="EPF71085.1"/>
    <property type="molecule type" value="Genomic_DNA"/>
</dbReference>
<dbReference type="PANTHER" id="PTHR32305">
    <property type="match status" value="1"/>
</dbReference>
<proteinExistence type="predicted"/>
<evidence type="ECO:0000259" key="3">
    <source>
        <dbReference type="Pfam" id="PF20148"/>
    </source>
</evidence>
<evidence type="ECO:0000259" key="2">
    <source>
        <dbReference type="Pfam" id="PF03527"/>
    </source>
</evidence>
<feature type="domain" description="RHS protein conserved region" evidence="2">
    <location>
        <begin position="1283"/>
        <end position="1316"/>
    </location>
</feature>
<dbReference type="RefSeq" id="WP_016657233.1">
    <property type="nucleotide sequence ID" value="NZ_KE340354.1"/>
</dbReference>
<dbReference type="HOGENOM" id="CLU_001218_1_0_6"/>